<dbReference type="Proteomes" id="UP000034789">
    <property type="component" value="Unassembled WGS sequence"/>
</dbReference>
<dbReference type="EMBL" id="LCSD01000034">
    <property type="protein sequence ID" value="KKW45980.1"/>
    <property type="molecule type" value="Genomic_DNA"/>
</dbReference>
<reference evidence="1 2" key="1">
    <citation type="journal article" date="2015" name="Nature">
        <title>rRNA introns, odd ribosomes, and small enigmatic genomes across a large radiation of phyla.</title>
        <authorList>
            <person name="Brown C.T."/>
            <person name="Hug L.A."/>
            <person name="Thomas B.C."/>
            <person name="Sharon I."/>
            <person name="Castelle C.J."/>
            <person name="Singh A."/>
            <person name="Wilkins M.J."/>
            <person name="Williams K.H."/>
            <person name="Banfield J.F."/>
        </authorList>
    </citation>
    <scope>NUCLEOTIDE SEQUENCE [LARGE SCALE GENOMIC DNA]</scope>
</reference>
<name>A0A0G1YRZ5_9BACT</name>
<accession>A0A0G1YRZ5</accession>
<proteinExistence type="predicted"/>
<evidence type="ECO:0000313" key="1">
    <source>
        <dbReference type="EMBL" id="KKW45980.1"/>
    </source>
</evidence>
<comment type="caution">
    <text evidence="1">The sequence shown here is derived from an EMBL/GenBank/DDBJ whole genome shotgun (WGS) entry which is preliminary data.</text>
</comment>
<organism evidence="1 2">
    <name type="scientific">Candidatus Kaiserbacteria bacterium GW2011_GWA2_58_9</name>
    <dbReference type="NCBI Taxonomy" id="1618672"/>
    <lineage>
        <taxon>Bacteria</taxon>
        <taxon>Candidatus Kaiseribacteriota</taxon>
    </lineage>
</organism>
<protein>
    <submittedName>
        <fullName evidence="1">Uncharacterized protein</fullName>
    </submittedName>
</protein>
<evidence type="ECO:0000313" key="2">
    <source>
        <dbReference type="Proteomes" id="UP000034789"/>
    </source>
</evidence>
<gene>
    <name evidence="1" type="ORF">UY98_C0034G0013</name>
</gene>
<sequence>MCALPDGTVVPCSAIANRNAPPPGAASGGTAGSAPPPIGTQNTTPYAAGTCAPQFYCISNNLYYRSSACVDQVSEVCQNGCSAGACVGSRQSVSDLIADALARATSTKATSTPGAGKSGQKSTSSLSAFDRILLLTEPAPVGSAETDPFVLTIDGDDTVSLEGNPAPPEALAPPGDAYGGVPSGAQQTFISGDLRESAGQSAYPSQQISGLRKTLETMKATLLRVLAYLRPFGRPQSEAFDEWAE</sequence>
<dbReference type="AlphaFoldDB" id="A0A0G1YRZ5"/>